<accession>A0ABR7SQY3</accession>
<evidence type="ECO:0000256" key="4">
    <source>
        <dbReference type="ARBA" id="ARBA00023125"/>
    </source>
</evidence>
<dbReference type="InterPro" id="IPR013325">
    <property type="entry name" value="RNA_pol_sigma_r2"/>
</dbReference>
<dbReference type="Gene3D" id="1.10.10.10">
    <property type="entry name" value="Winged helix-like DNA-binding domain superfamily/Winged helix DNA-binding domain"/>
    <property type="match status" value="1"/>
</dbReference>
<evidence type="ECO:0000313" key="9">
    <source>
        <dbReference type="Proteomes" id="UP000642284"/>
    </source>
</evidence>
<comment type="caution">
    <text evidence="8">The sequence shown here is derived from an EMBL/GenBank/DDBJ whole genome shotgun (WGS) entry which is preliminary data.</text>
</comment>
<dbReference type="NCBIfam" id="TIGR02937">
    <property type="entry name" value="sigma70-ECF"/>
    <property type="match status" value="1"/>
</dbReference>
<dbReference type="InterPro" id="IPR013249">
    <property type="entry name" value="RNA_pol_sigma70_r4_t2"/>
</dbReference>
<sequence length="200" mass="21903">MGIPEQEPAAEFHAFFERHHAELARFAHLVTGEAEAADDLAADALLAVWDRWDRVRAADHPVAYARGVVANMARSRIRSAVRERRRVALYWSRHDEDSAGPDVAAVVDVRRALRRLPFRKRACVVLRHALDLSERDTAMALGISVGTVKSQTSKGVAELQRLLGSEEATEMGTAAMLRAVERNGSAQVPGAVAPAREVGH</sequence>
<dbReference type="InterPro" id="IPR007627">
    <property type="entry name" value="RNA_pol_sigma70_r2"/>
</dbReference>
<feature type="domain" description="RNA polymerase sigma factor 70 region 4 type 2" evidence="7">
    <location>
        <begin position="109"/>
        <end position="159"/>
    </location>
</feature>
<dbReference type="CDD" id="cd06171">
    <property type="entry name" value="Sigma70_r4"/>
    <property type="match status" value="1"/>
</dbReference>
<keyword evidence="4" id="KW-0238">DNA-binding</keyword>
<dbReference type="InterPro" id="IPR036388">
    <property type="entry name" value="WH-like_DNA-bd_sf"/>
</dbReference>
<dbReference type="Pfam" id="PF08281">
    <property type="entry name" value="Sigma70_r4_2"/>
    <property type="match status" value="1"/>
</dbReference>
<evidence type="ECO:0000313" key="8">
    <source>
        <dbReference type="EMBL" id="MBC9716921.1"/>
    </source>
</evidence>
<dbReference type="SUPFAM" id="SSF88946">
    <property type="entry name" value="Sigma2 domain of RNA polymerase sigma factors"/>
    <property type="match status" value="1"/>
</dbReference>
<dbReference type="NCBIfam" id="TIGR02983">
    <property type="entry name" value="SigE-fam_strep"/>
    <property type="match status" value="1"/>
</dbReference>
<evidence type="ECO:0000256" key="5">
    <source>
        <dbReference type="ARBA" id="ARBA00023163"/>
    </source>
</evidence>
<keyword evidence="2" id="KW-0805">Transcription regulation</keyword>
<dbReference type="PANTHER" id="PTHR43133:SF50">
    <property type="entry name" value="ECF RNA POLYMERASE SIGMA FACTOR SIGM"/>
    <property type="match status" value="1"/>
</dbReference>
<dbReference type="InterPro" id="IPR013324">
    <property type="entry name" value="RNA_pol_sigma_r3/r4-like"/>
</dbReference>
<proteinExistence type="inferred from homology"/>
<dbReference type="InterPro" id="IPR014284">
    <property type="entry name" value="RNA_pol_sigma-70_dom"/>
</dbReference>
<name>A0ABR7SQY3_9ACTN</name>
<dbReference type="PANTHER" id="PTHR43133">
    <property type="entry name" value="RNA POLYMERASE ECF-TYPE SIGMA FACTO"/>
    <property type="match status" value="1"/>
</dbReference>
<protein>
    <submittedName>
        <fullName evidence="8">SigE family RNA polymerase sigma factor</fullName>
    </submittedName>
</protein>
<dbReference type="SUPFAM" id="SSF88659">
    <property type="entry name" value="Sigma3 and sigma4 domains of RNA polymerase sigma factors"/>
    <property type="match status" value="1"/>
</dbReference>
<evidence type="ECO:0000256" key="3">
    <source>
        <dbReference type="ARBA" id="ARBA00023082"/>
    </source>
</evidence>
<gene>
    <name evidence="8" type="ORF">H9Y04_30750</name>
</gene>
<dbReference type="Gene3D" id="1.10.1740.10">
    <property type="match status" value="1"/>
</dbReference>
<feature type="domain" description="RNA polymerase sigma-70 region 2" evidence="6">
    <location>
        <begin position="15"/>
        <end position="82"/>
    </location>
</feature>
<evidence type="ECO:0000256" key="1">
    <source>
        <dbReference type="ARBA" id="ARBA00010641"/>
    </source>
</evidence>
<comment type="similarity">
    <text evidence="1">Belongs to the sigma-70 factor family. ECF subfamily.</text>
</comment>
<evidence type="ECO:0000259" key="6">
    <source>
        <dbReference type="Pfam" id="PF04542"/>
    </source>
</evidence>
<dbReference type="InterPro" id="IPR014325">
    <property type="entry name" value="RNA_pol_sigma-E_actinobac"/>
</dbReference>
<dbReference type="Proteomes" id="UP000642284">
    <property type="component" value="Unassembled WGS sequence"/>
</dbReference>
<keyword evidence="3" id="KW-0731">Sigma factor</keyword>
<dbReference type="EMBL" id="JACTVJ010000017">
    <property type="protein sequence ID" value="MBC9716921.1"/>
    <property type="molecule type" value="Genomic_DNA"/>
</dbReference>
<evidence type="ECO:0000256" key="2">
    <source>
        <dbReference type="ARBA" id="ARBA00023015"/>
    </source>
</evidence>
<reference evidence="8 9" key="1">
    <citation type="submission" date="2020-08" db="EMBL/GenBank/DDBJ databases">
        <title>Genemic of Streptomyces polyaspartic.</title>
        <authorList>
            <person name="Liu W."/>
        </authorList>
    </citation>
    <scope>NUCLEOTIDE SEQUENCE [LARGE SCALE GENOMIC DNA]</scope>
    <source>
        <strain evidence="8 9">TRM66268-LWL</strain>
    </source>
</reference>
<dbReference type="Pfam" id="PF04542">
    <property type="entry name" value="Sigma70_r2"/>
    <property type="match status" value="1"/>
</dbReference>
<dbReference type="InterPro" id="IPR039425">
    <property type="entry name" value="RNA_pol_sigma-70-like"/>
</dbReference>
<dbReference type="RefSeq" id="WP_187817374.1">
    <property type="nucleotide sequence ID" value="NZ_JACTVJ010000017.1"/>
</dbReference>
<organism evidence="8 9">
    <name type="scientific">Streptomyces polyasparticus</name>
    <dbReference type="NCBI Taxonomy" id="2767826"/>
    <lineage>
        <taxon>Bacteria</taxon>
        <taxon>Bacillati</taxon>
        <taxon>Actinomycetota</taxon>
        <taxon>Actinomycetes</taxon>
        <taxon>Kitasatosporales</taxon>
        <taxon>Streptomycetaceae</taxon>
        <taxon>Streptomyces</taxon>
    </lineage>
</organism>
<evidence type="ECO:0000259" key="7">
    <source>
        <dbReference type="Pfam" id="PF08281"/>
    </source>
</evidence>
<keyword evidence="9" id="KW-1185">Reference proteome</keyword>
<keyword evidence="5" id="KW-0804">Transcription</keyword>